<feature type="transmembrane region" description="Helical" evidence="1">
    <location>
        <begin position="6"/>
        <end position="27"/>
    </location>
</feature>
<gene>
    <name evidence="2" type="ORF">CLV39_0415</name>
</gene>
<dbReference type="Proteomes" id="UP000280842">
    <property type="component" value="Unassembled WGS sequence"/>
</dbReference>
<dbReference type="NCBIfam" id="TIGR02532">
    <property type="entry name" value="IV_pilin_GFxxxE"/>
    <property type="match status" value="1"/>
</dbReference>
<accession>A0A3M0BSH2</accession>
<evidence type="ECO:0000256" key="1">
    <source>
        <dbReference type="SAM" id="Phobius"/>
    </source>
</evidence>
<organism evidence="2 3">
    <name type="scientific">Hydrogenothermus marinus</name>
    <dbReference type="NCBI Taxonomy" id="133270"/>
    <lineage>
        <taxon>Bacteria</taxon>
        <taxon>Pseudomonadati</taxon>
        <taxon>Aquificota</taxon>
        <taxon>Aquificia</taxon>
        <taxon>Aquificales</taxon>
        <taxon>Hydrogenothermaceae</taxon>
        <taxon>Hydrogenothermus</taxon>
    </lineage>
</organism>
<comment type="caution">
    <text evidence="2">The sequence shown here is derived from an EMBL/GenBank/DDBJ whole genome shotgun (WGS) entry which is preliminary data.</text>
</comment>
<proteinExistence type="predicted"/>
<dbReference type="RefSeq" id="WP_121922552.1">
    <property type="nucleotide sequence ID" value="NZ_REFO01000010.1"/>
</dbReference>
<name>A0A3M0BSH2_9AQUI</name>
<evidence type="ECO:0000313" key="3">
    <source>
        <dbReference type="Proteomes" id="UP000280842"/>
    </source>
</evidence>
<dbReference type="Gene3D" id="3.30.700.10">
    <property type="entry name" value="Glycoprotein, Type 4 Pilin"/>
    <property type="match status" value="1"/>
</dbReference>
<keyword evidence="3" id="KW-1185">Reference proteome</keyword>
<keyword evidence="1" id="KW-0812">Transmembrane</keyword>
<sequence length="206" mass="22322">MKNQKGFTLVELAIVLVIIGIILGAVLKGKDLINNAKAKRLLNDLKGFEVLALTFYDRYGRLPGDGDFNGLIDGNNLNWSLQANYDDNPSNTFLTAANGDPDAPLAELQAARLLSPDTPHRILARHVFNGGFFYLHTTINGENKNAILVEHVPCYAAKIIDTAIDGTVEATKGSIIETTGGAINTSTSGWTCANEDDLVEFIYLLD</sequence>
<evidence type="ECO:0000313" key="2">
    <source>
        <dbReference type="EMBL" id="RMA97788.1"/>
    </source>
</evidence>
<dbReference type="InterPro" id="IPR045584">
    <property type="entry name" value="Pilin-like"/>
</dbReference>
<dbReference type="EMBL" id="REFO01000010">
    <property type="protein sequence ID" value="RMA97788.1"/>
    <property type="molecule type" value="Genomic_DNA"/>
</dbReference>
<dbReference type="InterPro" id="IPR012902">
    <property type="entry name" value="N_methyl_site"/>
</dbReference>
<dbReference type="OrthoDB" id="9795524at2"/>
<dbReference type="SUPFAM" id="SSF54523">
    <property type="entry name" value="Pili subunits"/>
    <property type="match status" value="1"/>
</dbReference>
<dbReference type="PROSITE" id="PS00409">
    <property type="entry name" value="PROKAR_NTER_METHYL"/>
    <property type="match status" value="1"/>
</dbReference>
<keyword evidence="1" id="KW-0472">Membrane</keyword>
<keyword evidence="1" id="KW-1133">Transmembrane helix</keyword>
<dbReference type="Pfam" id="PF07963">
    <property type="entry name" value="N_methyl"/>
    <property type="match status" value="1"/>
</dbReference>
<reference evidence="2 3" key="1">
    <citation type="submission" date="2018-10" db="EMBL/GenBank/DDBJ databases">
        <title>Genomic Encyclopedia of Archaeal and Bacterial Type Strains, Phase II (KMG-II): from individual species to whole genera.</title>
        <authorList>
            <person name="Goeker M."/>
        </authorList>
    </citation>
    <scope>NUCLEOTIDE SEQUENCE [LARGE SCALE GENOMIC DNA]</scope>
    <source>
        <strain evidence="2 3">VM1</strain>
    </source>
</reference>
<dbReference type="AlphaFoldDB" id="A0A3M0BSH2"/>
<protein>
    <submittedName>
        <fullName evidence="2">Prepilin-type N-terminal cleavage/methylation domain-containing protein</fullName>
    </submittedName>
</protein>